<comment type="caution">
    <text evidence="5">The sequence shown here is derived from an EMBL/GenBank/DDBJ whole genome shotgun (WGS) entry which is preliminary data.</text>
</comment>
<sequence>MESALDLNGKIALVTGGGTGIGLMIAEEFCKNGAKVYITGRRLDVLKKAAVGKGLTPLQMDVSDKQSIENAVKAVDEAEGKLDILVNNAGIFGIGFPFAVDKSAPEHAKLGGSLFAQGSFDQWTEVLKTNTIAPYFVIMGFLSLLERGARSREGETSSVVNITSAMGAMRLSMGYFPYPVSKAGINHLTGILATEFALNKIPVRVNGIAPGAFPSEIIGTPEEVAKWITKPRPGAFNPTPLLRAGKPVEIGTAAVFLSSVAGEFVNGIIMNVDGGYSLVNP</sequence>
<evidence type="ECO:0008006" key="7">
    <source>
        <dbReference type="Google" id="ProtNLM"/>
    </source>
</evidence>
<dbReference type="OrthoDB" id="3819888at2759"/>
<dbReference type="Pfam" id="PF00106">
    <property type="entry name" value="adh_short"/>
    <property type="match status" value="1"/>
</dbReference>
<reference evidence="5 6" key="1">
    <citation type="journal article" date="2020" name="ISME J.">
        <title>Uncovering the hidden diversity of litter-decomposition mechanisms in mushroom-forming fungi.</title>
        <authorList>
            <person name="Floudas D."/>
            <person name="Bentzer J."/>
            <person name="Ahren D."/>
            <person name="Johansson T."/>
            <person name="Persson P."/>
            <person name="Tunlid A."/>
        </authorList>
    </citation>
    <scope>NUCLEOTIDE SEQUENCE [LARGE SCALE GENOMIC DNA]</scope>
    <source>
        <strain evidence="5 6">CBS 291.85</strain>
    </source>
</reference>
<dbReference type="Proteomes" id="UP000559256">
    <property type="component" value="Unassembled WGS sequence"/>
</dbReference>
<dbReference type="PANTHER" id="PTHR43618">
    <property type="entry name" value="7-ALPHA-HYDROXYSTEROID DEHYDROGENASE"/>
    <property type="match status" value="1"/>
</dbReference>
<evidence type="ECO:0000256" key="2">
    <source>
        <dbReference type="ARBA" id="ARBA00022857"/>
    </source>
</evidence>
<gene>
    <name evidence="5" type="ORF">D9758_008193</name>
</gene>
<name>A0A8H5GHR8_9AGAR</name>
<dbReference type="InterPro" id="IPR052178">
    <property type="entry name" value="Sec_Metab_Biosynth_SDR"/>
</dbReference>
<comment type="similarity">
    <text evidence="1 4">Belongs to the short-chain dehydrogenases/reductases (SDR) family.</text>
</comment>
<evidence type="ECO:0000313" key="5">
    <source>
        <dbReference type="EMBL" id="KAF5364990.1"/>
    </source>
</evidence>
<dbReference type="Gene3D" id="3.40.50.720">
    <property type="entry name" value="NAD(P)-binding Rossmann-like Domain"/>
    <property type="match status" value="1"/>
</dbReference>
<dbReference type="PRINTS" id="PR00081">
    <property type="entry name" value="GDHRDH"/>
</dbReference>
<dbReference type="PROSITE" id="PS00061">
    <property type="entry name" value="ADH_SHORT"/>
    <property type="match status" value="1"/>
</dbReference>
<accession>A0A8H5GHR8</accession>
<dbReference type="CDD" id="cd05233">
    <property type="entry name" value="SDR_c"/>
    <property type="match status" value="1"/>
</dbReference>
<dbReference type="EMBL" id="JAACJM010000030">
    <property type="protein sequence ID" value="KAF5364990.1"/>
    <property type="molecule type" value="Genomic_DNA"/>
</dbReference>
<dbReference type="InterPro" id="IPR036291">
    <property type="entry name" value="NAD(P)-bd_dom_sf"/>
</dbReference>
<dbReference type="AlphaFoldDB" id="A0A8H5GHR8"/>
<proteinExistence type="inferred from homology"/>
<dbReference type="SUPFAM" id="SSF51735">
    <property type="entry name" value="NAD(P)-binding Rossmann-fold domains"/>
    <property type="match status" value="1"/>
</dbReference>
<evidence type="ECO:0000256" key="4">
    <source>
        <dbReference type="RuleBase" id="RU000363"/>
    </source>
</evidence>
<dbReference type="InterPro" id="IPR020904">
    <property type="entry name" value="Sc_DH/Rdtase_CS"/>
</dbReference>
<dbReference type="GO" id="GO:0016491">
    <property type="term" value="F:oxidoreductase activity"/>
    <property type="evidence" value="ECO:0007669"/>
    <property type="project" value="UniProtKB-KW"/>
</dbReference>
<keyword evidence="6" id="KW-1185">Reference proteome</keyword>
<dbReference type="PANTHER" id="PTHR43618:SF4">
    <property type="entry name" value="SHORT CHAIN DEHYDROGENASE_REDUCTASE FAMILY (AFU_ORTHOLOGUE AFUA_7G04540)"/>
    <property type="match status" value="1"/>
</dbReference>
<evidence type="ECO:0000256" key="1">
    <source>
        <dbReference type="ARBA" id="ARBA00006484"/>
    </source>
</evidence>
<keyword evidence="3" id="KW-0560">Oxidoreductase</keyword>
<dbReference type="PRINTS" id="PR00080">
    <property type="entry name" value="SDRFAMILY"/>
</dbReference>
<evidence type="ECO:0000256" key="3">
    <source>
        <dbReference type="ARBA" id="ARBA00023002"/>
    </source>
</evidence>
<keyword evidence="2" id="KW-0521">NADP</keyword>
<dbReference type="InterPro" id="IPR002347">
    <property type="entry name" value="SDR_fam"/>
</dbReference>
<protein>
    <recommendedName>
        <fullName evidence="7">Short-chain dehydrogenase</fullName>
    </recommendedName>
</protein>
<evidence type="ECO:0000313" key="6">
    <source>
        <dbReference type="Proteomes" id="UP000559256"/>
    </source>
</evidence>
<organism evidence="5 6">
    <name type="scientific">Tetrapyrgos nigripes</name>
    <dbReference type="NCBI Taxonomy" id="182062"/>
    <lineage>
        <taxon>Eukaryota</taxon>
        <taxon>Fungi</taxon>
        <taxon>Dikarya</taxon>
        <taxon>Basidiomycota</taxon>
        <taxon>Agaricomycotina</taxon>
        <taxon>Agaricomycetes</taxon>
        <taxon>Agaricomycetidae</taxon>
        <taxon>Agaricales</taxon>
        <taxon>Marasmiineae</taxon>
        <taxon>Marasmiaceae</taxon>
        <taxon>Tetrapyrgos</taxon>
    </lineage>
</organism>